<dbReference type="Proteomes" id="UP000782843">
    <property type="component" value="Unassembled WGS sequence"/>
</dbReference>
<accession>A0A955L4G3</accession>
<protein>
    <submittedName>
        <fullName evidence="1">Uncharacterized protein</fullName>
    </submittedName>
</protein>
<comment type="caution">
    <text evidence="1">The sequence shown here is derived from an EMBL/GenBank/DDBJ whole genome shotgun (WGS) entry which is preliminary data.</text>
</comment>
<evidence type="ECO:0000313" key="1">
    <source>
        <dbReference type="EMBL" id="MCA9382486.1"/>
    </source>
</evidence>
<name>A0A955L4G3_9BACT</name>
<gene>
    <name evidence="1" type="ORF">KC660_03710</name>
</gene>
<evidence type="ECO:0000313" key="2">
    <source>
        <dbReference type="Proteomes" id="UP000782843"/>
    </source>
</evidence>
<proteinExistence type="predicted"/>
<reference evidence="1" key="1">
    <citation type="submission" date="2020-04" db="EMBL/GenBank/DDBJ databases">
        <authorList>
            <person name="Zhang T."/>
        </authorList>
    </citation>
    <scope>NUCLEOTIDE SEQUENCE</scope>
    <source>
        <strain evidence="1">HKST-UBA10</strain>
    </source>
</reference>
<organism evidence="1 2">
    <name type="scientific">Candidatus Dojkabacteria bacterium</name>
    <dbReference type="NCBI Taxonomy" id="2099670"/>
    <lineage>
        <taxon>Bacteria</taxon>
        <taxon>Candidatus Dojkabacteria</taxon>
    </lineage>
</organism>
<dbReference type="AlphaFoldDB" id="A0A955L4G3"/>
<dbReference type="EMBL" id="JAGQLG010000148">
    <property type="protein sequence ID" value="MCA9382486.1"/>
    <property type="molecule type" value="Genomic_DNA"/>
</dbReference>
<sequence>MEEKGCIRLQIESVFPGYFCYLVLNASGNEVDNIPPCVLCPIYRSTTLSSPTCGGFERLTATPPGSIELLAMLKPPDHQPIDPQKAEVLLYEAGALCSNLLG</sequence>
<reference evidence="1" key="2">
    <citation type="journal article" date="2021" name="Microbiome">
        <title>Successional dynamics and alternative stable states in a saline activated sludge microbial community over 9 years.</title>
        <authorList>
            <person name="Wang Y."/>
            <person name="Ye J."/>
            <person name="Ju F."/>
            <person name="Liu L."/>
            <person name="Boyd J.A."/>
            <person name="Deng Y."/>
            <person name="Parks D.H."/>
            <person name="Jiang X."/>
            <person name="Yin X."/>
            <person name="Woodcroft B.J."/>
            <person name="Tyson G.W."/>
            <person name="Hugenholtz P."/>
            <person name="Polz M.F."/>
            <person name="Zhang T."/>
        </authorList>
    </citation>
    <scope>NUCLEOTIDE SEQUENCE</scope>
    <source>
        <strain evidence="1">HKST-UBA10</strain>
    </source>
</reference>